<accession>A0A917EW32</accession>
<dbReference type="GO" id="GO:0005829">
    <property type="term" value="C:cytosol"/>
    <property type="evidence" value="ECO:0007669"/>
    <property type="project" value="TreeGrafter"/>
</dbReference>
<dbReference type="SMART" id="SM00487">
    <property type="entry name" value="DEXDc"/>
    <property type="match status" value="1"/>
</dbReference>
<dbReference type="InterPro" id="IPR027417">
    <property type="entry name" value="P-loop_NTPase"/>
</dbReference>
<dbReference type="PANTHER" id="PTHR47963">
    <property type="entry name" value="DEAD-BOX ATP-DEPENDENT RNA HELICASE 47, MITOCHONDRIAL"/>
    <property type="match status" value="1"/>
</dbReference>
<dbReference type="InterPro" id="IPR001650">
    <property type="entry name" value="Helicase_C-like"/>
</dbReference>
<dbReference type="GO" id="GO:0033592">
    <property type="term" value="F:RNA strand annealing activity"/>
    <property type="evidence" value="ECO:0007669"/>
    <property type="project" value="TreeGrafter"/>
</dbReference>
<comment type="caution">
    <text evidence="7">The sequence shown here is derived from an EMBL/GenBank/DDBJ whole genome shotgun (WGS) entry which is preliminary data.</text>
</comment>
<keyword evidence="4" id="KW-0067">ATP-binding</keyword>
<feature type="domain" description="Helicase C-terminal" evidence="6">
    <location>
        <begin position="217"/>
        <end position="379"/>
    </location>
</feature>
<name>A0A917EW32_HALAA</name>
<reference evidence="7" key="1">
    <citation type="journal article" date="2014" name="Int. J. Syst. Evol. Microbiol.">
        <title>Complete genome sequence of Corynebacterium casei LMG S-19264T (=DSM 44701T), isolated from a smear-ripened cheese.</title>
        <authorList>
            <consortium name="US DOE Joint Genome Institute (JGI-PGF)"/>
            <person name="Walter F."/>
            <person name="Albersmeier A."/>
            <person name="Kalinowski J."/>
            <person name="Ruckert C."/>
        </authorList>
    </citation>
    <scope>NUCLEOTIDE SEQUENCE</scope>
    <source>
        <strain evidence="7">CGMCC 1.12153</strain>
    </source>
</reference>
<dbReference type="PANTHER" id="PTHR47963:SF7">
    <property type="entry name" value="ATP-DEPENDENT RNA HELICASE YFML-RELATED"/>
    <property type="match status" value="1"/>
</dbReference>
<dbReference type="GO" id="GO:0005524">
    <property type="term" value="F:ATP binding"/>
    <property type="evidence" value="ECO:0007669"/>
    <property type="project" value="UniProtKB-KW"/>
</dbReference>
<sequence>MTNTTTPVWLQEMLPFAKAAWKQSQFSQPTTIQNESIPLVLEGKDVIAEAPTGSGKTLAYLLPMLQSIDTNKKHTQVLILASSHELVMQIHQEVQTWSKNSGVQSATLIGGANVKRQIEKLKKKPQLVIGTPGRVFELMQKKKLKAHEIKTIVLDEADQLLVPEHIKMVQNIIKSTLKERQILLYSATLPEEVEKTASEFMKSPKIVRVKEEAQKPDVEHLYIPCEDRDKVEVLRKLAHTDHFKGLAFMRDIGNLNVYAEKLRYKGIDLGVLHSDAKKEQRAKALRGYRNGEYHLLLATDVAARGIDIQDITHIVNFDVPKDFSSYVHRAGRTARVGSSSGVVISLVNPVEEKRLKKIARDHDFPLMRSEIIKGKLQYR</sequence>
<dbReference type="AlphaFoldDB" id="A0A917EW32"/>
<evidence type="ECO:0000259" key="5">
    <source>
        <dbReference type="PROSITE" id="PS51192"/>
    </source>
</evidence>
<dbReference type="GO" id="GO:0005840">
    <property type="term" value="C:ribosome"/>
    <property type="evidence" value="ECO:0007669"/>
    <property type="project" value="TreeGrafter"/>
</dbReference>
<dbReference type="InterPro" id="IPR014001">
    <property type="entry name" value="Helicase_ATP-bd"/>
</dbReference>
<dbReference type="GO" id="GO:0003724">
    <property type="term" value="F:RNA helicase activity"/>
    <property type="evidence" value="ECO:0007669"/>
    <property type="project" value="TreeGrafter"/>
</dbReference>
<dbReference type="CDD" id="cd00268">
    <property type="entry name" value="DEADc"/>
    <property type="match status" value="1"/>
</dbReference>
<gene>
    <name evidence="7" type="primary">yfmL</name>
    <name evidence="7" type="ORF">GCM10010954_18900</name>
</gene>
<dbReference type="SUPFAM" id="SSF52540">
    <property type="entry name" value="P-loop containing nucleoside triphosphate hydrolases"/>
    <property type="match status" value="1"/>
</dbReference>
<dbReference type="InterPro" id="IPR050547">
    <property type="entry name" value="DEAD_box_RNA_helicases"/>
</dbReference>
<dbReference type="Proteomes" id="UP000660110">
    <property type="component" value="Unassembled WGS sequence"/>
</dbReference>
<dbReference type="PROSITE" id="PS51194">
    <property type="entry name" value="HELICASE_CTER"/>
    <property type="match status" value="1"/>
</dbReference>
<dbReference type="PROSITE" id="PS51192">
    <property type="entry name" value="HELICASE_ATP_BIND_1"/>
    <property type="match status" value="1"/>
</dbReference>
<keyword evidence="2" id="KW-0378">Hydrolase</keyword>
<dbReference type="Pfam" id="PF00270">
    <property type="entry name" value="DEAD"/>
    <property type="match status" value="1"/>
</dbReference>
<evidence type="ECO:0000256" key="1">
    <source>
        <dbReference type="ARBA" id="ARBA00022741"/>
    </source>
</evidence>
<evidence type="ECO:0000256" key="2">
    <source>
        <dbReference type="ARBA" id="ARBA00022801"/>
    </source>
</evidence>
<dbReference type="Gene3D" id="3.40.50.300">
    <property type="entry name" value="P-loop containing nucleotide triphosphate hydrolases"/>
    <property type="match status" value="2"/>
</dbReference>
<dbReference type="CDD" id="cd18787">
    <property type="entry name" value="SF2_C_DEAD"/>
    <property type="match status" value="1"/>
</dbReference>
<keyword evidence="8" id="KW-1185">Reference proteome</keyword>
<keyword evidence="3 7" id="KW-0347">Helicase</keyword>
<evidence type="ECO:0000259" key="6">
    <source>
        <dbReference type="PROSITE" id="PS51194"/>
    </source>
</evidence>
<evidence type="ECO:0000256" key="3">
    <source>
        <dbReference type="ARBA" id="ARBA00022806"/>
    </source>
</evidence>
<dbReference type="EMBL" id="BMEL01000002">
    <property type="protein sequence ID" value="GGF20360.1"/>
    <property type="molecule type" value="Genomic_DNA"/>
</dbReference>
<dbReference type="GO" id="GO:0016787">
    <property type="term" value="F:hydrolase activity"/>
    <property type="evidence" value="ECO:0007669"/>
    <property type="project" value="UniProtKB-KW"/>
</dbReference>
<dbReference type="GO" id="GO:0009409">
    <property type="term" value="P:response to cold"/>
    <property type="evidence" value="ECO:0007669"/>
    <property type="project" value="TreeGrafter"/>
</dbReference>
<keyword evidence="1" id="KW-0547">Nucleotide-binding</keyword>
<dbReference type="InterPro" id="IPR044742">
    <property type="entry name" value="DEAD/DEAH_RhlB"/>
</dbReference>
<protein>
    <submittedName>
        <fullName evidence="7">ATP-dependent RNA helicase YfmL</fullName>
    </submittedName>
</protein>
<evidence type="ECO:0000313" key="8">
    <source>
        <dbReference type="Proteomes" id="UP000660110"/>
    </source>
</evidence>
<dbReference type="Pfam" id="PF00271">
    <property type="entry name" value="Helicase_C"/>
    <property type="match status" value="1"/>
</dbReference>
<dbReference type="InterPro" id="IPR011545">
    <property type="entry name" value="DEAD/DEAH_box_helicase_dom"/>
</dbReference>
<feature type="domain" description="Helicase ATP-binding" evidence="5">
    <location>
        <begin position="37"/>
        <end position="207"/>
    </location>
</feature>
<evidence type="ECO:0000256" key="4">
    <source>
        <dbReference type="ARBA" id="ARBA00022840"/>
    </source>
</evidence>
<organism evidence="7 8">
    <name type="scientific">Halobacillus andaensis</name>
    <dbReference type="NCBI Taxonomy" id="1176239"/>
    <lineage>
        <taxon>Bacteria</taxon>
        <taxon>Bacillati</taxon>
        <taxon>Bacillota</taxon>
        <taxon>Bacilli</taxon>
        <taxon>Bacillales</taxon>
        <taxon>Bacillaceae</taxon>
        <taxon>Halobacillus</taxon>
    </lineage>
</organism>
<dbReference type="SMART" id="SM00490">
    <property type="entry name" value="HELICc"/>
    <property type="match status" value="1"/>
</dbReference>
<reference evidence="7" key="2">
    <citation type="submission" date="2020-09" db="EMBL/GenBank/DDBJ databases">
        <authorList>
            <person name="Sun Q."/>
            <person name="Zhou Y."/>
        </authorList>
    </citation>
    <scope>NUCLEOTIDE SEQUENCE</scope>
    <source>
        <strain evidence="7">CGMCC 1.12153</strain>
    </source>
</reference>
<dbReference type="RefSeq" id="WP_188377236.1">
    <property type="nucleotide sequence ID" value="NZ_BMEL01000002.1"/>
</dbReference>
<evidence type="ECO:0000313" key="7">
    <source>
        <dbReference type="EMBL" id="GGF20360.1"/>
    </source>
</evidence>
<proteinExistence type="predicted"/>